<dbReference type="OrthoDB" id="9814969at2"/>
<proteinExistence type="predicted"/>
<dbReference type="PANTHER" id="PTHR13847">
    <property type="entry name" value="SARCOSINE DEHYDROGENASE-RELATED"/>
    <property type="match status" value="1"/>
</dbReference>
<dbReference type="AlphaFoldDB" id="A0A1X7DB66"/>
<keyword evidence="1" id="KW-0560">Oxidoreductase</keyword>
<dbReference type="Gene3D" id="3.30.9.10">
    <property type="entry name" value="D-Amino Acid Oxidase, subunit A, domain 2"/>
    <property type="match status" value="1"/>
</dbReference>
<feature type="domain" description="FAD dependent oxidoreductase" evidence="2">
    <location>
        <begin position="31"/>
        <end position="383"/>
    </location>
</feature>
<reference evidence="4" key="1">
    <citation type="submission" date="2017-04" db="EMBL/GenBank/DDBJ databases">
        <authorList>
            <person name="Varghese N."/>
            <person name="Submissions S."/>
        </authorList>
    </citation>
    <scope>NUCLEOTIDE SEQUENCE [LARGE SCALE GENOMIC DNA]</scope>
    <source>
        <strain evidence="4">B4P</strain>
    </source>
</reference>
<dbReference type="PANTHER" id="PTHR13847:SF281">
    <property type="entry name" value="FAD DEPENDENT OXIDOREDUCTASE DOMAIN-CONTAINING PROTEIN"/>
    <property type="match status" value="1"/>
</dbReference>
<dbReference type="Proteomes" id="UP000192903">
    <property type="component" value="Unassembled WGS sequence"/>
</dbReference>
<keyword evidence="4" id="KW-1185">Reference proteome</keyword>
<protein>
    <submittedName>
        <fullName evidence="3">Glycine/D-amino acid oxidase</fullName>
    </submittedName>
</protein>
<organism evidence="3 4">
    <name type="scientific">Xaviernesmea oryzae</name>
    <dbReference type="NCBI Taxonomy" id="464029"/>
    <lineage>
        <taxon>Bacteria</taxon>
        <taxon>Pseudomonadati</taxon>
        <taxon>Pseudomonadota</taxon>
        <taxon>Alphaproteobacteria</taxon>
        <taxon>Hyphomicrobiales</taxon>
        <taxon>Rhizobiaceae</taxon>
        <taxon>Rhizobium/Agrobacterium group</taxon>
        <taxon>Xaviernesmea</taxon>
    </lineage>
</organism>
<dbReference type="InterPro" id="IPR006076">
    <property type="entry name" value="FAD-dep_OxRdtase"/>
</dbReference>
<evidence type="ECO:0000313" key="3">
    <source>
        <dbReference type="EMBL" id="SMF12250.1"/>
    </source>
</evidence>
<evidence type="ECO:0000259" key="2">
    <source>
        <dbReference type="Pfam" id="PF01266"/>
    </source>
</evidence>
<accession>A0A1X7DB66</accession>
<gene>
    <name evidence="3" type="ORF">SAMN02982989_5315</name>
</gene>
<dbReference type="EMBL" id="FXAF01000002">
    <property type="protein sequence ID" value="SMF12250.1"/>
    <property type="molecule type" value="Genomic_DNA"/>
</dbReference>
<dbReference type="GO" id="GO:0005737">
    <property type="term" value="C:cytoplasm"/>
    <property type="evidence" value="ECO:0007669"/>
    <property type="project" value="TreeGrafter"/>
</dbReference>
<dbReference type="Pfam" id="PF01266">
    <property type="entry name" value="DAO"/>
    <property type="match status" value="1"/>
</dbReference>
<dbReference type="RefSeq" id="WP_085420657.1">
    <property type="nucleotide sequence ID" value="NZ_FXAF01000002.1"/>
</dbReference>
<evidence type="ECO:0000256" key="1">
    <source>
        <dbReference type="ARBA" id="ARBA00023002"/>
    </source>
</evidence>
<name>A0A1X7DB66_9HYPH</name>
<sequence length="435" mass="46420">MLPDTFEQSIWSALSRPGPALPVLEGDMAADVAIVGAGFLGLSAALHLAELGVRTVLLEADVPGFGASGRNTGFVVPSLKTALGPADVGASLGEVFGERLVDLVGMSGDIVFDLIRRVGIECDAEQSGWMQPAHTAAIASVLERRVAEWQRRGRGVEMLDGAEVARRTGSTRFHGALFVPSGGQLNPLAYARGLAGACLDAGVSLFAESPVSNIARRDGKWLLSSRKGRVEASRVFLATNALTGRLAPELDRSIIPTRVFQIASQRFGPEEQARILPTRSPIADTRRHTFAVRWSPDGRLLTGGLVLPGPNRLNRAEAVFTRRLEEFFPAAGNMIAEHVWTGVIAATLDALPRFLSLAPGLDAAIGCNGRGVALTTSLGREIAGLLAGRVTAGEFVLPHVRPKAVPMRTFAEAAPYVWLGWSEFRDRRDLRAADT</sequence>
<dbReference type="GO" id="GO:0016491">
    <property type="term" value="F:oxidoreductase activity"/>
    <property type="evidence" value="ECO:0007669"/>
    <property type="project" value="UniProtKB-KW"/>
</dbReference>
<dbReference type="Gene3D" id="3.50.50.60">
    <property type="entry name" value="FAD/NAD(P)-binding domain"/>
    <property type="match status" value="1"/>
</dbReference>
<dbReference type="SUPFAM" id="SSF51905">
    <property type="entry name" value="FAD/NAD(P)-binding domain"/>
    <property type="match status" value="1"/>
</dbReference>
<evidence type="ECO:0000313" key="4">
    <source>
        <dbReference type="Proteomes" id="UP000192903"/>
    </source>
</evidence>
<dbReference type="InterPro" id="IPR036188">
    <property type="entry name" value="FAD/NAD-bd_sf"/>
</dbReference>
<dbReference type="STRING" id="464029.SAMN02982989_5315"/>